<dbReference type="OMA" id="TYEVWHH"/>
<dbReference type="KEGG" id="mis:MICPUN_56661"/>
<protein>
    <submittedName>
        <fullName evidence="3">Uncharacterized protein</fullName>
    </submittedName>
</protein>
<keyword evidence="2" id="KW-1133">Transmembrane helix</keyword>
<evidence type="ECO:0000256" key="1">
    <source>
        <dbReference type="SAM" id="MobiDB-lite"/>
    </source>
</evidence>
<dbReference type="OrthoDB" id="10601099at2759"/>
<sequence>MAPADTAGLERLVRTVRSDAEQRKRLVCNACFLAALAQLHPEVVAKPKGERRWRREELDALAAATAGRIDDADPVHVIVGVDDLNVNIRYMKGSLVYLRAETNPPLRCMMYSSMPPPPGQEEPSADDSADGPKTPGQDETADLPTGPAKVLDDADASHALVRAVLERLNDDPTIDTAGGGVDADDPEAVATWRAARVRESLTAAHGAHWHVVHDAKPFGAAVVTSGEGRRVLAQRGRYSFLVWRHSSSIKSPLEAIRRRIRADLPALRRGARTTFLVVCAVYALWYRAMCREEEEEGGGGGAGGGTRPNDDRTAVGIIAGAEPRLTTFLCAAGESAAPFAFFALAVMFALGGGGTASAIGARYARAFARRKRKSA</sequence>
<dbReference type="Proteomes" id="UP000002009">
    <property type="component" value="Chromosome 3"/>
</dbReference>
<accession>C1E0W5</accession>
<dbReference type="InParanoid" id="C1E0W5"/>
<dbReference type="RefSeq" id="XP_002500368.1">
    <property type="nucleotide sequence ID" value="XM_002500322.1"/>
</dbReference>
<evidence type="ECO:0000256" key="2">
    <source>
        <dbReference type="SAM" id="Phobius"/>
    </source>
</evidence>
<reference evidence="3 4" key="1">
    <citation type="journal article" date="2009" name="Science">
        <title>Green evolution and dynamic adaptations revealed by genomes of the marine picoeukaryotes Micromonas.</title>
        <authorList>
            <person name="Worden A.Z."/>
            <person name="Lee J.H."/>
            <person name="Mock T."/>
            <person name="Rouze P."/>
            <person name="Simmons M.P."/>
            <person name="Aerts A.L."/>
            <person name="Allen A.E."/>
            <person name="Cuvelier M.L."/>
            <person name="Derelle E."/>
            <person name="Everett M.V."/>
            <person name="Foulon E."/>
            <person name="Grimwood J."/>
            <person name="Gundlach H."/>
            <person name="Henrissat B."/>
            <person name="Napoli C."/>
            <person name="McDonald S.M."/>
            <person name="Parker M.S."/>
            <person name="Rombauts S."/>
            <person name="Salamov A."/>
            <person name="Von Dassow P."/>
            <person name="Badger J.H."/>
            <person name="Coutinho P.M."/>
            <person name="Demir E."/>
            <person name="Dubchak I."/>
            <person name="Gentemann C."/>
            <person name="Eikrem W."/>
            <person name="Gready J.E."/>
            <person name="John U."/>
            <person name="Lanier W."/>
            <person name="Lindquist E.A."/>
            <person name="Lucas S."/>
            <person name="Mayer K.F."/>
            <person name="Moreau H."/>
            <person name="Not F."/>
            <person name="Otillar R."/>
            <person name="Panaud O."/>
            <person name="Pangilinan J."/>
            <person name="Paulsen I."/>
            <person name="Piegu B."/>
            <person name="Poliakov A."/>
            <person name="Robbens S."/>
            <person name="Schmutz J."/>
            <person name="Toulza E."/>
            <person name="Wyss T."/>
            <person name="Zelensky A."/>
            <person name="Zhou K."/>
            <person name="Armbrust E.V."/>
            <person name="Bhattacharya D."/>
            <person name="Goodenough U.W."/>
            <person name="Van de Peer Y."/>
            <person name="Grigoriev I.V."/>
        </authorList>
    </citation>
    <scope>NUCLEOTIDE SEQUENCE [LARGE SCALE GENOMIC DNA]</scope>
    <source>
        <strain evidence="4">RCC299 / NOUM17</strain>
    </source>
</reference>
<dbReference type="EMBL" id="CP001324">
    <property type="protein sequence ID" value="ACO61626.1"/>
    <property type="molecule type" value="Genomic_DNA"/>
</dbReference>
<feature type="region of interest" description="Disordered" evidence="1">
    <location>
        <begin position="108"/>
        <end position="150"/>
    </location>
</feature>
<feature type="transmembrane region" description="Helical" evidence="2">
    <location>
        <begin position="339"/>
        <end position="364"/>
    </location>
</feature>
<evidence type="ECO:0000313" key="3">
    <source>
        <dbReference type="EMBL" id="ACO61626.1"/>
    </source>
</evidence>
<evidence type="ECO:0000313" key="4">
    <source>
        <dbReference type="Proteomes" id="UP000002009"/>
    </source>
</evidence>
<dbReference type="GeneID" id="8242006"/>
<name>C1E0W5_MICCC</name>
<keyword evidence="2" id="KW-0472">Membrane</keyword>
<keyword evidence="4" id="KW-1185">Reference proteome</keyword>
<gene>
    <name evidence="3" type="ORF">MICPUN_56661</name>
</gene>
<dbReference type="AlphaFoldDB" id="C1E0W5"/>
<keyword evidence="2" id="KW-0812">Transmembrane</keyword>
<proteinExistence type="predicted"/>
<organism evidence="3 4">
    <name type="scientific">Micromonas commoda (strain RCC299 / NOUM17 / CCMP2709)</name>
    <name type="common">Picoplanktonic green alga</name>
    <dbReference type="NCBI Taxonomy" id="296587"/>
    <lineage>
        <taxon>Eukaryota</taxon>
        <taxon>Viridiplantae</taxon>
        <taxon>Chlorophyta</taxon>
        <taxon>Mamiellophyceae</taxon>
        <taxon>Mamiellales</taxon>
        <taxon>Mamiellaceae</taxon>
        <taxon>Micromonas</taxon>
    </lineage>
</organism>